<evidence type="ECO:0000313" key="3">
    <source>
        <dbReference type="Proteomes" id="UP000324222"/>
    </source>
</evidence>
<proteinExistence type="predicted"/>
<dbReference type="EMBL" id="VSRR010000126">
    <property type="protein sequence ID" value="MPC10653.1"/>
    <property type="molecule type" value="Genomic_DNA"/>
</dbReference>
<dbReference type="Proteomes" id="UP000324222">
    <property type="component" value="Unassembled WGS sequence"/>
</dbReference>
<sequence>MLYLSSDTREDGAFKAIGSSPRKPPPSLRAPSRPAILRSTTPQGEAAQPLRIMIQQLAGDTTVEVDDDGTQQVIIILPDKLGEQPGDVAALLPSLGIASSPNSCGPLSIVQDNDIAQQPLAAKDAGDRAVIVQTDQVIALDTQVMSDATIVSGETNIVGQHHTPVVLCSQQQSQQRQHKQVLHSAQIFNPLQVVAEAAEVLTQNELVTRESHQILAAPHQVLAHTSGNQDVLAEAPAARTTQMIDAAMFGGGSVQHSEVVHATETQTVLQPDATLSFVDEQVQPGDQPKPDDGKIIYPFTLQ</sequence>
<keyword evidence="3" id="KW-1185">Reference proteome</keyword>
<name>A0A5B7CT61_PORTR</name>
<protein>
    <submittedName>
        <fullName evidence="2">Uncharacterized protein</fullName>
    </submittedName>
</protein>
<dbReference type="AlphaFoldDB" id="A0A5B7CT61"/>
<gene>
    <name evidence="2" type="ORF">E2C01_003291</name>
</gene>
<dbReference type="OrthoDB" id="6334376at2759"/>
<feature type="region of interest" description="Disordered" evidence="1">
    <location>
        <begin position="1"/>
        <end position="44"/>
    </location>
</feature>
<evidence type="ECO:0000313" key="2">
    <source>
        <dbReference type="EMBL" id="MPC10653.1"/>
    </source>
</evidence>
<accession>A0A5B7CT61</accession>
<organism evidence="2 3">
    <name type="scientific">Portunus trituberculatus</name>
    <name type="common">Swimming crab</name>
    <name type="synonym">Neptunus trituberculatus</name>
    <dbReference type="NCBI Taxonomy" id="210409"/>
    <lineage>
        <taxon>Eukaryota</taxon>
        <taxon>Metazoa</taxon>
        <taxon>Ecdysozoa</taxon>
        <taxon>Arthropoda</taxon>
        <taxon>Crustacea</taxon>
        <taxon>Multicrustacea</taxon>
        <taxon>Malacostraca</taxon>
        <taxon>Eumalacostraca</taxon>
        <taxon>Eucarida</taxon>
        <taxon>Decapoda</taxon>
        <taxon>Pleocyemata</taxon>
        <taxon>Brachyura</taxon>
        <taxon>Eubrachyura</taxon>
        <taxon>Portunoidea</taxon>
        <taxon>Portunidae</taxon>
        <taxon>Portuninae</taxon>
        <taxon>Portunus</taxon>
    </lineage>
</organism>
<reference evidence="2 3" key="1">
    <citation type="submission" date="2019-05" db="EMBL/GenBank/DDBJ databases">
        <title>Another draft genome of Portunus trituberculatus and its Hox gene families provides insights of decapod evolution.</title>
        <authorList>
            <person name="Jeong J.-H."/>
            <person name="Song I."/>
            <person name="Kim S."/>
            <person name="Choi T."/>
            <person name="Kim D."/>
            <person name="Ryu S."/>
            <person name="Kim W."/>
        </authorList>
    </citation>
    <scope>NUCLEOTIDE SEQUENCE [LARGE SCALE GENOMIC DNA]</scope>
    <source>
        <tissue evidence="2">Muscle</tissue>
    </source>
</reference>
<comment type="caution">
    <text evidence="2">The sequence shown here is derived from an EMBL/GenBank/DDBJ whole genome shotgun (WGS) entry which is preliminary data.</text>
</comment>
<evidence type="ECO:0000256" key="1">
    <source>
        <dbReference type="SAM" id="MobiDB-lite"/>
    </source>
</evidence>